<evidence type="ECO:0000313" key="2">
    <source>
        <dbReference type="EMBL" id="SFL13544.1"/>
    </source>
</evidence>
<dbReference type="InterPro" id="IPR003593">
    <property type="entry name" value="AAA+_ATPase"/>
</dbReference>
<dbReference type="Proteomes" id="UP000199111">
    <property type="component" value="Unassembled WGS sequence"/>
</dbReference>
<keyword evidence="3" id="KW-1185">Reference proteome</keyword>
<feature type="domain" description="AAA+ ATPase" evidence="1">
    <location>
        <begin position="295"/>
        <end position="403"/>
    </location>
</feature>
<dbReference type="InterPro" id="IPR027417">
    <property type="entry name" value="P-loop_NTPase"/>
</dbReference>
<dbReference type="SUPFAM" id="SSF52540">
    <property type="entry name" value="P-loop containing nucleoside triphosphate hydrolases"/>
    <property type="match status" value="1"/>
</dbReference>
<dbReference type="SMART" id="SM00382">
    <property type="entry name" value="AAA"/>
    <property type="match status" value="1"/>
</dbReference>
<dbReference type="SUPFAM" id="SSF53167">
    <property type="entry name" value="Purine and uridine phosphorylases"/>
    <property type="match status" value="1"/>
</dbReference>
<accession>A0A1I4F6L3</accession>
<evidence type="ECO:0000313" key="3">
    <source>
        <dbReference type="Proteomes" id="UP000199111"/>
    </source>
</evidence>
<reference evidence="3" key="1">
    <citation type="submission" date="2016-10" db="EMBL/GenBank/DDBJ databases">
        <authorList>
            <person name="Varghese N."/>
            <person name="Submissions S."/>
        </authorList>
    </citation>
    <scope>NUCLEOTIDE SEQUENCE [LARGE SCALE GENOMIC DNA]</scope>
    <source>
        <strain evidence="3">CGMCC 4.2126</strain>
    </source>
</reference>
<dbReference type="EMBL" id="FOQY01000058">
    <property type="protein sequence ID" value="SFL13544.1"/>
    <property type="molecule type" value="Genomic_DNA"/>
</dbReference>
<name>A0A1I4F6L3_9ACTN</name>
<evidence type="ECO:0000259" key="1">
    <source>
        <dbReference type="SMART" id="SM00382"/>
    </source>
</evidence>
<dbReference type="Gene3D" id="3.40.50.1580">
    <property type="entry name" value="Nucleoside phosphorylase domain"/>
    <property type="match status" value="1"/>
</dbReference>
<protein>
    <recommendedName>
        <fullName evidence="1">AAA+ ATPase domain-containing protein</fullName>
    </recommendedName>
</protein>
<organism evidence="2 3">
    <name type="scientific">Streptosporangium canum</name>
    <dbReference type="NCBI Taxonomy" id="324952"/>
    <lineage>
        <taxon>Bacteria</taxon>
        <taxon>Bacillati</taxon>
        <taxon>Actinomycetota</taxon>
        <taxon>Actinomycetes</taxon>
        <taxon>Streptosporangiales</taxon>
        <taxon>Streptosporangiaceae</taxon>
        <taxon>Streptosporangium</taxon>
    </lineage>
</organism>
<sequence>MVENAADGPVVVLTVLDGDHTMLRSHMVGLRTEVHGGIQFDVGRLGHRVIALVRLELEEYPTAAITERARLALNPQVVLFLGVGRTLSLNVAPGDVVVADEIQGADGVKAASPALLQTLTQSLVGIRIPKRIHIGPVVIDSASRTDCSAGALAVGKTARIEACLTIWTIGKEESIGTAALAVMALTGALPSHTVAPSQDVTWQFNHAEHDGVLNVVNGPLEMTHYGDQGAATYAVGNGWMVVNHAVQPDLRSRFQEWERSLRRTTVQELSTKPSLHLERAQLLDRLVSAFGRTIPGQILLIRGEPGSGKSVAALKAAEEFRHREGELLMASMRDVAACAELLSGAQGALLVLDGAEAIQTGLDTDAVHTALEAGARIVLISRDDAADNIREMFSCEVEDFVVPPLDDEEIATLLASAPELALMARDMRSRWLLRRLGLVNLLLRAARRGAVLPDTLACESDIYRLYHWAVVLNLGMTVNGVPPDDRASALGTITERMLGKPWTPTSSGAALASLRSDGILMSISDGSAIGEETYAHDVLRDFATAWRLFQEGGTGLLEIKGPRWAVRAARILCQERIRPGTGLGPRWAETYADFSRLASAHGSRWEEVPWEAMLSAGWCAEVLDALTERLLSEPSLLEQLLRCTTLRFGEDLACDPVAGAPVVAWLARHCEVLTRRHNDLRDDVVLAWLRGVSRLEIRGDNIDHYRPTRVLLRDSLIASPPQYGEGAFLEALALLGGDQDERSEAELRAQTSDRAYQLMRAVDRFDPASSLAGANPMLLVELALAYYRPGRGRGAHEFLLHNQAAWYRGPFICLLRRSPKHGFALIRGLLKAHAEGPSLTGDFMNSGEREYPGPVTSWSWYQGALTGPQPCMSALMAVERVLLDDLALPPKDAAIVTLRQIDTVAGAGLAYSMLLRQLNEITDELDGFLASPVVWKLESARILARQLHKLEGPPSLGFAPREAAMLLVLQAMSQSDEAALERLRQVGSRLRAAGDEDDLAVSSWADHFDAKRYAITRAEQGQLVEVKPSMAADLAKICADTALTGQLYRMLNSYRPDARLPYRIDLPGDIDLRQLTKDVETVRSLDPSVRPLDARYSVAAAAIHSVAAGAALDSDDLRWSIDLLTAAIHSSIDDDPEAISLGGDTIQAALALPRTLLPTFAESRQADPEAIIACGAHPVHQARVYFAEGIRPLWSEPCSEPCHHVAAWRAVEAGIQHALNLFEGTGHQTMIDRLDRLHNAEQFLRELETSVTPVLDAACVQHCVTETARRHRTALLAAYARSAESDREEDKAPMAAALLRTALAEPEVVLDFVERLATRPSVLDDLLWAFKTVVTYEAEFSGAFASVWPTIMEIVLTFPGEDVPIPASLLPNPQPWGMDADIDGTLREARQRWLRLASVKHLIEAWTLTAPTSGLDELLAFLRAQPVHQQVEIGLPWVARLVRGNVKLPGYFLSDWLRDIHPELPATARPHFRAVVDALAKGGHTGAVELQRLEERR</sequence>
<dbReference type="InterPro" id="IPR035994">
    <property type="entry name" value="Nucleoside_phosphorylase_sf"/>
</dbReference>
<proteinExistence type="predicted"/>
<dbReference type="GO" id="GO:0003824">
    <property type="term" value="F:catalytic activity"/>
    <property type="evidence" value="ECO:0007669"/>
    <property type="project" value="InterPro"/>
</dbReference>
<dbReference type="Gene3D" id="3.40.50.2300">
    <property type="match status" value="1"/>
</dbReference>
<dbReference type="GO" id="GO:0009116">
    <property type="term" value="P:nucleoside metabolic process"/>
    <property type="evidence" value="ECO:0007669"/>
    <property type="project" value="InterPro"/>
</dbReference>
<gene>
    <name evidence="2" type="ORF">SAMN05216275_15817</name>
</gene>